<sequence length="685" mass="75803">MQAADEPLTLTFDHDSEGENGDDGNDDRSSNPDGSHTSDPDPLQWKPGLESIFYEDDSIADVRIVFQAWTFEDAATDRRVTLSSIQRDNAPLPHPGRMCVRGEVFCAQDTREARNCIRISNDVSTQVNTIKSICILVDYSASKAHGRQAWADIATGQALIQLARLDCEMDAEGGGALNAAERYLAAAKLTHCLGHPRLLPPFRRPDAKPKPDAQCTTLKGALPDLVNILEILVRVYQLHSVPVKEQKPPPWAPHSKYRTLQNELEEHLLHYPDTFRLFARSRPRDLKVHHVDELISSLMWHCCVVVLNRPFLPILVRTSEEGDIGQSVKKVYFPGAPHLFVKEKVYRCEASADAIFNISRDIVRANVFHSYATLVGFACTQGALVSINRLDSSSKPYEPTSAGNLRMTLAVLEALKTFYTPAEDWINILSQAHDSSMRPALTSDDMDLAFRGYFSRFIDIREPTFVPLDPREKDTPRDAIGTPESVQSQERCLERNSNNSDLPNTTTSDRNSDWLKSYAGHLSGDIEPDSDSDDFDADSHTKAAQSGPTLASATCEKNSMLTRNAEQVLDAMILESGTVESSEHMGAAILTAMSSNMCSPATQPRQSQPEQLQLEHVRGLVQMDMDDGISAPFVHMPSFSEVMGLNLDMSMFPGLDLVVGGPDVSPDVFNHDTQGTAASSFEQYL</sequence>
<protein>
    <submittedName>
        <fullName evidence="7">Uncharacterized protein</fullName>
    </submittedName>
</protein>
<dbReference type="AlphaFoldDB" id="A0A167HJX6"/>
<evidence type="ECO:0000256" key="5">
    <source>
        <dbReference type="ARBA" id="ARBA00023242"/>
    </source>
</evidence>
<evidence type="ECO:0000256" key="1">
    <source>
        <dbReference type="ARBA" id="ARBA00004123"/>
    </source>
</evidence>
<dbReference type="OrthoDB" id="4868686at2759"/>
<keyword evidence="5" id="KW-0539">Nucleus</keyword>
<dbReference type="PANTHER" id="PTHR47338:SF5">
    <property type="entry name" value="ZN(II)2CYS6 TRANSCRIPTION FACTOR (EUROFUNG)"/>
    <property type="match status" value="1"/>
</dbReference>
<dbReference type="InterPro" id="IPR050815">
    <property type="entry name" value="TF_fung"/>
</dbReference>
<evidence type="ECO:0000256" key="2">
    <source>
        <dbReference type="ARBA" id="ARBA00022723"/>
    </source>
</evidence>
<evidence type="ECO:0000256" key="4">
    <source>
        <dbReference type="ARBA" id="ARBA00023163"/>
    </source>
</evidence>
<dbReference type="GO" id="GO:0005634">
    <property type="term" value="C:nucleus"/>
    <property type="evidence" value="ECO:0007669"/>
    <property type="project" value="UniProtKB-SubCell"/>
</dbReference>
<feature type="compositionally biased region" description="Polar residues" evidence="6">
    <location>
        <begin position="484"/>
        <end position="509"/>
    </location>
</feature>
<dbReference type="GO" id="GO:0000981">
    <property type="term" value="F:DNA-binding transcription factor activity, RNA polymerase II-specific"/>
    <property type="evidence" value="ECO:0007669"/>
    <property type="project" value="InterPro"/>
</dbReference>
<comment type="caution">
    <text evidence="7">The sequence shown here is derived from an EMBL/GenBank/DDBJ whole genome shotgun (WGS) entry which is preliminary data.</text>
</comment>
<keyword evidence="2" id="KW-0479">Metal-binding</keyword>
<reference evidence="7 8" key="1">
    <citation type="journal article" date="2016" name="Genome Biol. Evol.">
        <title>Divergent and convergent evolution of fungal pathogenicity.</title>
        <authorList>
            <person name="Shang Y."/>
            <person name="Xiao G."/>
            <person name="Zheng P."/>
            <person name="Cen K."/>
            <person name="Zhan S."/>
            <person name="Wang C."/>
        </authorList>
    </citation>
    <scope>NUCLEOTIDE SEQUENCE [LARGE SCALE GENOMIC DNA]</scope>
    <source>
        <strain evidence="7 8">RCEF 3172</strain>
    </source>
</reference>
<evidence type="ECO:0000256" key="3">
    <source>
        <dbReference type="ARBA" id="ARBA00023015"/>
    </source>
</evidence>
<dbReference type="PANTHER" id="PTHR47338">
    <property type="entry name" value="ZN(II)2CYS6 TRANSCRIPTION FACTOR (EUROFUNG)-RELATED"/>
    <property type="match status" value="1"/>
</dbReference>
<gene>
    <name evidence="7" type="ORF">BBO_02268</name>
</gene>
<feature type="region of interest" description="Disordered" evidence="6">
    <location>
        <begin position="466"/>
        <end position="555"/>
    </location>
</feature>
<keyword evidence="8" id="KW-1185">Reference proteome</keyword>
<evidence type="ECO:0000313" key="8">
    <source>
        <dbReference type="Proteomes" id="UP000076863"/>
    </source>
</evidence>
<comment type="subcellular location">
    <subcellularLocation>
        <location evidence="1">Nucleus</location>
    </subcellularLocation>
</comment>
<keyword evidence="4" id="KW-0804">Transcription</keyword>
<dbReference type="EMBL" id="AZHA01000005">
    <property type="protein sequence ID" value="OAA47999.1"/>
    <property type="molecule type" value="Genomic_DNA"/>
</dbReference>
<feature type="compositionally biased region" description="Polar residues" evidence="6">
    <location>
        <begin position="542"/>
        <end position="555"/>
    </location>
</feature>
<evidence type="ECO:0000313" key="7">
    <source>
        <dbReference type="EMBL" id="OAA47999.1"/>
    </source>
</evidence>
<proteinExistence type="predicted"/>
<keyword evidence="3" id="KW-0805">Transcription regulation</keyword>
<dbReference type="Proteomes" id="UP000076863">
    <property type="component" value="Unassembled WGS sequence"/>
</dbReference>
<accession>A0A167HJX6</accession>
<evidence type="ECO:0000256" key="6">
    <source>
        <dbReference type="SAM" id="MobiDB-lite"/>
    </source>
</evidence>
<feature type="region of interest" description="Disordered" evidence="6">
    <location>
        <begin position="1"/>
        <end position="47"/>
    </location>
</feature>
<feature type="compositionally biased region" description="Acidic residues" evidence="6">
    <location>
        <begin position="526"/>
        <end position="536"/>
    </location>
</feature>
<dbReference type="CDD" id="cd12148">
    <property type="entry name" value="fungal_TF_MHR"/>
    <property type="match status" value="1"/>
</dbReference>
<organism evidence="7 8">
    <name type="scientific">Beauveria brongniartii RCEF 3172</name>
    <dbReference type="NCBI Taxonomy" id="1081107"/>
    <lineage>
        <taxon>Eukaryota</taxon>
        <taxon>Fungi</taxon>
        <taxon>Dikarya</taxon>
        <taxon>Ascomycota</taxon>
        <taxon>Pezizomycotina</taxon>
        <taxon>Sordariomycetes</taxon>
        <taxon>Hypocreomycetidae</taxon>
        <taxon>Hypocreales</taxon>
        <taxon>Cordycipitaceae</taxon>
        <taxon>Beauveria</taxon>
        <taxon>Beauveria brongniartii</taxon>
    </lineage>
</organism>
<dbReference type="GO" id="GO:0046872">
    <property type="term" value="F:metal ion binding"/>
    <property type="evidence" value="ECO:0007669"/>
    <property type="project" value="UniProtKB-KW"/>
</dbReference>
<name>A0A167HJX6_9HYPO</name>